<keyword evidence="8" id="KW-1185">Reference proteome</keyword>
<dbReference type="eggNOG" id="COG0847">
    <property type="taxonomic scope" value="Bacteria"/>
</dbReference>
<dbReference type="GO" id="GO:0008408">
    <property type="term" value="F:3'-5' exonuclease activity"/>
    <property type="evidence" value="ECO:0007669"/>
    <property type="project" value="TreeGrafter"/>
</dbReference>
<evidence type="ECO:0000256" key="4">
    <source>
        <dbReference type="ARBA" id="ARBA00025483"/>
    </source>
</evidence>
<evidence type="ECO:0000256" key="1">
    <source>
        <dbReference type="ARBA" id="ARBA00022722"/>
    </source>
</evidence>
<keyword evidence="3 7" id="KW-0269">Exonuclease</keyword>
<protein>
    <submittedName>
        <fullName evidence="7">Exonuclease RNase T and DNA polymerase III</fullName>
    </submittedName>
</protein>
<proteinExistence type="predicted"/>
<dbReference type="Pfam" id="PF00929">
    <property type="entry name" value="RNase_T"/>
    <property type="match status" value="1"/>
</dbReference>
<accession>C8X5R2</accession>
<reference evidence="8" key="1">
    <citation type="submission" date="2009-09" db="EMBL/GenBank/DDBJ databases">
        <title>The complete chromosome of Desulfohalobium retbaense DSM 5692.</title>
        <authorList>
            <consortium name="US DOE Joint Genome Institute (JGI-PGF)"/>
            <person name="Lucas S."/>
            <person name="Copeland A."/>
            <person name="Lapidus A."/>
            <person name="Glavina del Rio T."/>
            <person name="Dalin E."/>
            <person name="Tice H."/>
            <person name="Bruce D."/>
            <person name="Goodwin L."/>
            <person name="Pitluck S."/>
            <person name="Kyrpides N."/>
            <person name="Mavromatis K."/>
            <person name="Ivanova N."/>
            <person name="Mikhailova N."/>
            <person name="Munk A.C."/>
            <person name="Brettin T."/>
            <person name="Detter J.C."/>
            <person name="Han C."/>
            <person name="Tapia R."/>
            <person name="Larimer F."/>
            <person name="Land M."/>
            <person name="Hauser L."/>
            <person name="Markowitz V."/>
            <person name="Cheng J.-F."/>
            <person name="Hugenholtz P."/>
            <person name="Woyke T."/>
            <person name="Wu D."/>
            <person name="Spring S."/>
            <person name="Klenk H.-P."/>
            <person name="Eisen J.A."/>
        </authorList>
    </citation>
    <scope>NUCLEOTIDE SEQUENCE [LARGE SCALE GENOMIC DNA]</scope>
    <source>
        <strain evidence="8">DSM 5692</strain>
    </source>
</reference>
<dbReference type="InterPro" id="IPR013520">
    <property type="entry name" value="Ribonucl_H"/>
</dbReference>
<dbReference type="Gene3D" id="3.30.420.10">
    <property type="entry name" value="Ribonuclease H-like superfamily/Ribonuclease H"/>
    <property type="match status" value="1"/>
</dbReference>
<dbReference type="GO" id="GO:0006259">
    <property type="term" value="P:DNA metabolic process"/>
    <property type="evidence" value="ECO:0007669"/>
    <property type="project" value="UniProtKB-ARBA"/>
</dbReference>
<feature type="domain" description="Exonuclease" evidence="6">
    <location>
        <begin position="35"/>
        <end position="212"/>
    </location>
</feature>
<dbReference type="OrthoDB" id="5497329at2"/>
<dbReference type="STRING" id="485915.Dret_2477"/>
<dbReference type="FunFam" id="3.30.420.10:FF:000045">
    <property type="entry name" value="3'-5' exonuclease DinG"/>
    <property type="match status" value="1"/>
</dbReference>
<dbReference type="EMBL" id="CP001734">
    <property type="protein sequence ID" value="ACV69759.1"/>
    <property type="molecule type" value="Genomic_DNA"/>
</dbReference>
<reference evidence="7 8" key="2">
    <citation type="journal article" date="2010" name="Stand. Genomic Sci.">
        <title>Complete genome sequence of Desulfohalobium retbaense type strain (HR(100)).</title>
        <authorList>
            <person name="Spring S."/>
            <person name="Nolan M."/>
            <person name="Lapidus A."/>
            <person name="Glavina Del Rio T."/>
            <person name="Copeland A."/>
            <person name="Tice H."/>
            <person name="Cheng J.F."/>
            <person name="Lucas S."/>
            <person name="Land M."/>
            <person name="Chen F."/>
            <person name="Bruce D."/>
            <person name="Goodwin L."/>
            <person name="Pitluck S."/>
            <person name="Ivanova N."/>
            <person name="Mavromatis K."/>
            <person name="Mikhailova N."/>
            <person name="Pati A."/>
            <person name="Chen A."/>
            <person name="Palaniappan K."/>
            <person name="Hauser L."/>
            <person name="Chang Y.J."/>
            <person name="Jeffries C.D."/>
            <person name="Munk C."/>
            <person name="Kiss H."/>
            <person name="Chain P."/>
            <person name="Han C."/>
            <person name="Brettin T."/>
            <person name="Detter J.C."/>
            <person name="Schuler E."/>
            <person name="Goker M."/>
            <person name="Rohde M."/>
            <person name="Bristow J."/>
            <person name="Eisen J.A."/>
            <person name="Markowitz V."/>
            <person name="Hugenholtz P."/>
            <person name="Kyrpides N.C."/>
            <person name="Klenk H.P."/>
        </authorList>
    </citation>
    <scope>NUCLEOTIDE SEQUENCE [LARGE SCALE GENOMIC DNA]</scope>
    <source>
        <strain evidence="7 8">DSM 5692</strain>
    </source>
</reference>
<evidence type="ECO:0000313" key="7">
    <source>
        <dbReference type="EMBL" id="ACV69759.1"/>
    </source>
</evidence>
<comment type="function">
    <text evidence="4">DNA polymerase III is a complex, multichain enzyme responsible for most of the replicative synthesis in bacteria. The epsilon subunit contain the editing function and is a proofreading 3'-5' exonuclease.</text>
</comment>
<dbReference type="HOGENOM" id="CLU_047806_11_0_7"/>
<dbReference type="AlphaFoldDB" id="C8X5R2"/>
<dbReference type="GO" id="GO:0003676">
    <property type="term" value="F:nucleic acid binding"/>
    <property type="evidence" value="ECO:0007669"/>
    <property type="project" value="InterPro"/>
</dbReference>
<evidence type="ECO:0000259" key="6">
    <source>
        <dbReference type="SMART" id="SM00479"/>
    </source>
</evidence>
<name>C8X5R2_DESRD</name>
<dbReference type="PANTHER" id="PTHR30231:SF4">
    <property type="entry name" value="PROTEIN NEN2"/>
    <property type="match status" value="1"/>
</dbReference>
<dbReference type="InterPro" id="IPR036397">
    <property type="entry name" value="RNaseH_sf"/>
</dbReference>
<evidence type="ECO:0000256" key="3">
    <source>
        <dbReference type="ARBA" id="ARBA00022839"/>
    </source>
</evidence>
<evidence type="ECO:0000313" key="8">
    <source>
        <dbReference type="Proteomes" id="UP000001052"/>
    </source>
</evidence>
<keyword evidence="1" id="KW-0540">Nuclease</keyword>
<evidence type="ECO:0000256" key="2">
    <source>
        <dbReference type="ARBA" id="ARBA00022801"/>
    </source>
</evidence>
<dbReference type="SMART" id="SM00479">
    <property type="entry name" value="EXOIII"/>
    <property type="match status" value="1"/>
</dbReference>
<sequence>MKRYTMAQFEAGERLKAHKKVFQGLDPTKPLSEFSFCVLDTELTGLRRRHEIISIGAVRIEHLALKPLDRFYTEVCPKAWTKTGTLIHRISPQQCQDAPKIGKVLPELIAYLGTSLLIGHNIALDLQFLQKACKKHLGHPLVHPCIDTLRLARVYEESRWESYYDRFTLRVSYQLQELAQAYGLPCFPAHNAASDALQTAYLFVYLVHKLRETHPLVTLEELYRCGRGWRWYF</sequence>
<dbReference type="GO" id="GO:0005829">
    <property type="term" value="C:cytosol"/>
    <property type="evidence" value="ECO:0007669"/>
    <property type="project" value="TreeGrafter"/>
</dbReference>
<dbReference type="KEGG" id="drt:Dret_2477"/>
<dbReference type="Proteomes" id="UP000001052">
    <property type="component" value="Chromosome"/>
</dbReference>
<dbReference type="RefSeq" id="WP_015752893.1">
    <property type="nucleotide sequence ID" value="NC_013223.1"/>
</dbReference>
<dbReference type="PANTHER" id="PTHR30231">
    <property type="entry name" value="DNA POLYMERASE III SUBUNIT EPSILON"/>
    <property type="match status" value="1"/>
</dbReference>
<dbReference type="InterPro" id="IPR012337">
    <property type="entry name" value="RNaseH-like_sf"/>
</dbReference>
<comment type="subunit">
    <text evidence="5">DNA polymerase III contains a core (composed of alpha, epsilon and theta chains) that associates with a tau subunit. This core dimerizes to form the POLIII' complex. PolIII' associates with the gamma complex (composed of gamma, delta, delta', psi and chi chains) and with the beta chain to form the complete DNA polymerase III complex.</text>
</comment>
<dbReference type="SUPFAM" id="SSF53098">
    <property type="entry name" value="Ribonuclease H-like"/>
    <property type="match status" value="1"/>
</dbReference>
<organism evidence="7 8">
    <name type="scientific">Desulfohalobium retbaense (strain ATCC 49708 / DSM 5692 / JCM 16813 / HR100)</name>
    <dbReference type="NCBI Taxonomy" id="485915"/>
    <lineage>
        <taxon>Bacteria</taxon>
        <taxon>Pseudomonadati</taxon>
        <taxon>Thermodesulfobacteriota</taxon>
        <taxon>Desulfovibrionia</taxon>
        <taxon>Desulfovibrionales</taxon>
        <taxon>Desulfohalobiaceae</taxon>
        <taxon>Desulfohalobium</taxon>
    </lineage>
</organism>
<dbReference type="CDD" id="cd06127">
    <property type="entry name" value="DEDDh"/>
    <property type="match status" value="1"/>
</dbReference>
<keyword evidence="2" id="KW-0378">Hydrolase</keyword>
<gene>
    <name evidence="7" type="ordered locus">Dret_2477</name>
</gene>
<evidence type="ECO:0000256" key="5">
    <source>
        <dbReference type="ARBA" id="ARBA00026073"/>
    </source>
</evidence>